<reference evidence="1 2" key="1">
    <citation type="journal article" date="2013" name="Genome Announc.">
        <title>Draft Genome Sequence for Caulobacter sp. Strain OR37, a Bacterium Tolerant to Heavy Metals.</title>
        <authorList>
            <person name="Utturkar S.M."/>
            <person name="Bollmann A."/>
            <person name="Brzoska R.M."/>
            <person name="Klingeman D.M."/>
            <person name="Epstein S.E."/>
            <person name="Palumbo A.V."/>
            <person name="Brown S.D."/>
        </authorList>
    </citation>
    <scope>NUCLEOTIDE SEQUENCE [LARGE SCALE GENOMIC DNA]</scope>
    <source>
        <strain evidence="1 2">OR37</strain>
    </source>
</reference>
<protein>
    <submittedName>
        <fullName evidence="1">Putative O-methyltransferase</fullName>
    </submittedName>
</protein>
<dbReference type="SUPFAM" id="SSF53335">
    <property type="entry name" value="S-adenosyl-L-methionine-dependent methyltransferases"/>
    <property type="match status" value="1"/>
</dbReference>
<dbReference type="GO" id="GO:0008168">
    <property type="term" value="F:methyltransferase activity"/>
    <property type="evidence" value="ECO:0007669"/>
    <property type="project" value="UniProtKB-KW"/>
</dbReference>
<dbReference type="PANTHER" id="PTHR43167">
    <property type="entry name" value="PUTATIVE (AFU_ORTHOLOGUE AFUA_6G01830)-RELATED"/>
    <property type="match status" value="1"/>
</dbReference>
<dbReference type="PANTHER" id="PTHR43167:SF1">
    <property type="entry name" value="PUTATIVE (AFU_ORTHOLOGUE AFUA_6G01830)-RELATED"/>
    <property type="match status" value="1"/>
</dbReference>
<comment type="caution">
    <text evidence="1">The sequence shown here is derived from an EMBL/GenBank/DDBJ whole genome shotgun (WGS) entry which is preliminary data.</text>
</comment>
<dbReference type="GO" id="GO:0032259">
    <property type="term" value="P:methylation"/>
    <property type="evidence" value="ECO:0007669"/>
    <property type="project" value="UniProtKB-KW"/>
</dbReference>
<dbReference type="CDD" id="cd02440">
    <property type="entry name" value="AdoMet_MTases"/>
    <property type="match status" value="1"/>
</dbReference>
<proteinExistence type="predicted"/>
<dbReference type="EMBL" id="APMP01000030">
    <property type="protein sequence ID" value="ENZ80567.1"/>
    <property type="molecule type" value="Genomic_DNA"/>
</dbReference>
<dbReference type="OrthoDB" id="484536at2"/>
<dbReference type="PATRIC" id="fig|1292034.3.peg.3564"/>
<gene>
    <name evidence="1" type="ORF">OR37_03593</name>
</gene>
<dbReference type="RefSeq" id="WP_004622999.1">
    <property type="nucleotide sequence ID" value="NZ_APMP01000030.1"/>
</dbReference>
<organism evidence="1 2">
    <name type="scientific">Caulobacter vibrioides OR37</name>
    <dbReference type="NCBI Taxonomy" id="1292034"/>
    <lineage>
        <taxon>Bacteria</taxon>
        <taxon>Pseudomonadati</taxon>
        <taxon>Pseudomonadota</taxon>
        <taxon>Alphaproteobacteria</taxon>
        <taxon>Caulobacterales</taxon>
        <taxon>Caulobacteraceae</taxon>
        <taxon>Caulobacter</taxon>
    </lineage>
</organism>
<evidence type="ECO:0000313" key="1">
    <source>
        <dbReference type="EMBL" id="ENZ80567.1"/>
    </source>
</evidence>
<name>R0EH43_CAUVI</name>
<dbReference type="eggNOG" id="COG4122">
    <property type="taxonomic scope" value="Bacteria"/>
</dbReference>
<sequence length="191" mass="20338">MFGDNSSAAPAAWTLIQARTAAMGFEMPSEVDTGALLRLLAAAKPGGRLLELGTGTGLATAWLLSGLDASACLISVDVDPMVQGVARDALTDARVRFILADGLDYIRAQAPASFDLIFADAWPGKYEALDETLALLKRGGLYVIDDMLPQPNWPEGHQVRVDALVSRLEAHPDLVVTRLAWASGLIVAARR</sequence>
<dbReference type="STRING" id="1292034.OR37_03593"/>
<keyword evidence="2" id="KW-1185">Reference proteome</keyword>
<keyword evidence="1" id="KW-0808">Transferase</keyword>
<keyword evidence="1" id="KW-0489">Methyltransferase</keyword>
<dbReference type="Pfam" id="PF13578">
    <property type="entry name" value="Methyltransf_24"/>
    <property type="match status" value="1"/>
</dbReference>
<dbReference type="Gene3D" id="3.40.50.150">
    <property type="entry name" value="Vaccinia Virus protein VP39"/>
    <property type="match status" value="1"/>
</dbReference>
<accession>R0EH43</accession>
<dbReference type="InterPro" id="IPR029063">
    <property type="entry name" value="SAM-dependent_MTases_sf"/>
</dbReference>
<dbReference type="Proteomes" id="UP000013063">
    <property type="component" value="Unassembled WGS sequence"/>
</dbReference>
<evidence type="ECO:0000313" key="2">
    <source>
        <dbReference type="Proteomes" id="UP000013063"/>
    </source>
</evidence>
<dbReference type="AlphaFoldDB" id="R0EH43"/>